<dbReference type="InterPro" id="IPR050490">
    <property type="entry name" value="Bact_solute-bd_prot1"/>
</dbReference>
<evidence type="ECO:0000313" key="5">
    <source>
        <dbReference type="Proteomes" id="UP000076967"/>
    </source>
</evidence>
<dbReference type="RefSeq" id="WP_068536615.1">
    <property type="nucleotide sequence ID" value="NZ_LVJH01000058.1"/>
</dbReference>
<dbReference type="PANTHER" id="PTHR43649">
    <property type="entry name" value="ARABINOSE-BINDING PROTEIN-RELATED"/>
    <property type="match status" value="1"/>
</dbReference>
<comment type="caution">
    <text evidence="4">The sequence shown here is derived from an EMBL/GenBank/DDBJ whole genome shotgun (WGS) entry which is preliminary data.</text>
</comment>
<evidence type="ECO:0000256" key="1">
    <source>
        <dbReference type="ARBA" id="ARBA00008520"/>
    </source>
</evidence>
<dbReference type="PROSITE" id="PS51257">
    <property type="entry name" value="PROKAR_LIPOPROTEIN"/>
    <property type="match status" value="1"/>
</dbReference>
<dbReference type="SUPFAM" id="SSF53850">
    <property type="entry name" value="Periplasmic binding protein-like II"/>
    <property type="match status" value="1"/>
</dbReference>
<evidence type="ECO:0000256" key="2">
    <source>
        <dbReference type="ARBA" id="ARBA00022448"/>
    </source>
</evidence>
<keyword evidence="3" id="KW-0732">Signal</keyword>
<evidence type="ECO:0000256" key="3">
    <source>
        <dbReference type="SAM" id="SignalP"/>
    </source>
</evidence>
<dbReference type="EMBL" id="LVJH01000058">
    <property type="protein sequence ID" value="OAB35908.1"/>
    <property type="molecule type" value="Genomic_DNA"/>
</dbReference>
<comment type="similarity">
    <text evidence="1">Belongs to the bacterial solute-binding protein 1 family.</text>
</comment>
<feature type="signal peptide" evidence="3">
    <location>
        <begin position="1"/>
        <end position="17"/>
    </location>
</feature>
<keyword evidence="5" id="KW-1185">Reference proteome</keyword>
<evidence type="ECO:0000313" key="4">
    <source>
        <dbReference type="EMBL" id="OAB35908.1"/>
    </source>
</evidence>
<proteinExistence type="inferred from homology"/>
<dbReference type="OrthoDB" id="9798191at2"/>
<dbReference type="Gene3D" id="3.40.190.10">
    <property type="entry name" value="Periplasmic binding protein-like II"/>
    <property type="match status" value="2"/>
</dbReference>
<name>A0A168F6J6_9BACL</name>
<organism evidence="4 5">
    <name type="scientific">Paenibacillus glacialis</name>
    <dbReference type="NCBI Taxonomy" id="494026"/>
    <lineage>
        <taxon>Bacteria</taxon>
        <taxon>Bacillati</taxon>
        <taxon>Bacillota</taxon>
        <taxon>Bacilli</taxon>
        <taxon>Bacillales</taxon>
        <taxon>Paenibacillaceae</taxon>
        <taxon>Paenibacillus</taxon>
    </lineage>
</organism>
<dbReference type="PANTHER" id="PTHR43649:SF29">
    <property type="entry name" value="OSMOPROTECTIVE COMPOUNDS-BINDING PROTEIN GGTB"/>
    <property type="match status" value="1"/>
</dbReference>
<dbReference type="Pfam" id="PF01547">
    <property type="entry name" value="SBP_bac_1"/>
    <property type="match status" value="1"/>
</dbReference>
<sequence>MKKITMALTMIVAMSLAATVGCSNKEAAPTDGTGTPKAAEFNVSLRHINVRDTSKPHQDILLEAVKAAESALPGVKYELDGVEDTVNRDTKLKAEMAAGNPPIIFDLFGGPDTQNYQKAGHLLDLTPILADLGLSDKFINLGEFTVDGKVYGLPRSGYTEGVFYNKTMFADAGVAVPKTWDEFLAVCEALKGKNIVPIASGTGGPDGWVVNMIANSLFVREAGKEVQEGFVNGTSKWNDPKVIESFKKLETLKTKGYLDKSALALKYAEGQAKFYQGGAAMTMDGSWAVSAFEDKEKSKIAGNVGFFNFPEVGGPGDGYINGGFSNGYGFSNHANENELKGIKEFIKQYYTEALQKKALLTANDFPAMKLQDTSGTTGVLNEVLSVTNEAKGIFTAFDSVVQPKVKVTLETTMQELIGGKVTPEKAAEKMQKIQDEANAEK</sequence>
<dbReference type="Proteomes" id="UP000076967">
    <property type="component" value="Unassembled WGS sequence"/>
</dbReference>
<gene>
    <name evidence="4" type="ORF">PGLA_20970</name>
</gene>
<feature type="chain" id="PRO_5039440291" evidence="3">
    <location>
        <begin position="18"/>
        <end position="441"/>
    </location>
</feature>
<reference evidence="4 5" key="1">
    <citation type="submission" date="2016-03" db="EMBL/GenBank/DDBJ databases">
        <title>Draft genome sequence of Paenibacillus glacialis DSM 22343.</title>
        <authorList>
            <person name="Shin S.-K."/>
            <person name="Yi H."/>
        </authorList>
    </citation>
    <scope>NUCLEOTIDE SEQUENCE [LARGE SCALE GENOMIC DNA]</scope>
    <source>
        <strain evidence="4 5">DSM 22343</strain>
    </source>
</reference>
<dbReference type="InterPro" id="IPR006059">
    <property type="entry name" value="SBP"/>
</dbReference>
<dbReference type="STRING" id="494026.PGLA_20970"/>
<accession>A0A168F6J6</accession>
<protein>
    <submittedName>
        <fullName evidence="4">ABC transporter substrate-binding protein</fullName>
    </submittedName>
</protein>
<keyword evidence="2" id="KW-0813">Transport</keyword>
<dbReference type="AlphaFoldDB" id="A0A168F6J6"/>